<protein>
    <submittedName>
        <fullName evidence="2">CTD nuclear envelope phosphatase 1</fullName>
    </submittedName>
</protein>
<evidence type="ECO:0000313" key="2">
    <source>
        <dbReference type="EMBL" id="KAL3313906.1"/>
    </source>
</evidence>
<reference evidence="2 3" key="1">
    <citation type="submission" date="2024-11" db="EMBL/GenBank/DDBJ databases">
        <title>Adaptive evolution of stress response genes in parasites aligns with host niche diversity.</title>
        <authorList>
            <person name="Hahn C."/>
            <person name="Resl P."/>
        </authorList>
    </citation>
    <scope>NUCLEOTIDE SEQUENCE [LARGE SCALE GENOMIC DNA]</scope>
    <source>
        <strain evidence="2">EGGRZ-B1_66</strain>
        <tissue evidence="2">Body</tissue>
    </source>
</reference>
<dbReference type="Proteomes" id="UP001626550">
    <property type="component" value="Unassembled WGS sequence"/>
</dbReference>
<dbReference type="InterPro" id="IPR050365">
    <property type="entry name" value="TIM50"/>
</dbReference>
<dbReference type="CDD" id="cd07521">
    <property type="entry name" value="HAD_FCP1-like"/>
    <property type="match status" value="1"/>
</dbReference>
<accession>A0ABD2Q2Q6</accession>
<dbReference type="SUPFAM" id="SSF56784">
    <property type="entry name" value="HAD-like"/>
    <property type="match status" value="1"/>
</dbReference>
<dbReference type="SMART" id="SM00577">
    <property type="entry name" value="CPDc"/>
    <property type="match status" value="1"/>
</dbReference>
<sequence>VSEWYDLVVYTASLEVYGAGIADYLDNGRHILQRRYYRQHCELSNGLTKNLSLVSGDLSSVFILDNSPNAYRNFPDNAIPIKSWFSDAHDTALLCLLPFLDALRFVSDVRSVLSRNLHRAGFRGYLPANQLMSSSASSQTLNLDAYRRGFSNRRNSLSY</sequence>
<dbReference type="InterPro" id="IPR023214">
    <property type="entry name" value="HAD_sf"/>
</dbReference>
<gene>
    <name evidence="2" type="primary">CTDNEP1</name>
    <name evidence="2" type="ORF">Ciccas_007483</name>
</gene>
<comment type="caution">
    <text evidence="2">The sequence shown here is derived from an EMBL/GenBank/DDBJ whole genome shotgun (WGS) entry which is preliminary data.</text>
</comment>
<dbReference type="NCBIfam" id="TIGR02251">
    <property type="entry name" value="HIF-SF_euk"/>
    <property type="match status" value="1"/>
</dbReference>
<keyword evidence="3" id="KW-1185">Reference proteome</keyword>
<dbReference type="PROSITE" id="PS50969">
    <property type="entry name" value="FCP1"/>
    <property type="match status" value="1"/>
</dbReference>
<dbReference type="InterPro" id="IPR011948">
    <property type="entry name" value="Dullard_phosphatase"/>
</dbReference>
<organism evidence="2 3">
    <name type="scientific">Cichlidogyrus casuarinus</name>
    <dbReference type="NCBI Taxonomy" id="1844966"/>
    <lineage>
        <taxon>Eukaryota</taxon>
        <taxon>Metazoa</taxon>
        <taxon>Spiralia</taxon>
        <taxon>Lophotrochozoa</taxon>
        <taxon>Platyhelminthes</taxon>
        <taxon>Monogenea</taxon>
        <taxon>Monopisthocotylea</taxon>
        <taxon>Dactylogyridea</taxon>
        <taxon>Ancyrocephalidae</taxon>
        <taxon>Cichlidogyrus</taxon>
    </lineage>
</organism>
<evidence type="ECO:0000259" key="1">
    <source>
        <dbReference type="PROSITE" id="PS50969"/>
    </source>
</evidence>
<dbReference type="EMBL" id="JBJKFK010001156">
    <property type="protein sequence ID" value="KAL3313906.1"/>
    <property type="molecule type" value="Genomic_DNA"/>
</dbReference>
<feature type="domain" description="FCP1 homology" evidence="1">
    <location>
        <begin position="1"/>
        <end position="103"/>
    </location>
</feature>
<dbReference type="InterPro" id="IPR036412">
    <property type="entry name" value="HAD-like_sf"/>
</dbReference>
<proteinExistence type="predicted"/>
<dbReference type="PANTHER" id="PTHR12210">
    <property type="entry name" value="DULLARD PROTEIN PHOSPHATASE"/>
    <property type="match status" value="1"/>
</dbReference>
<dbReference type="Pfam" id="PF03031">
    <property type="entry name" value="NIF"/>
    <property type="match status" value="1"/>
</dbReference>
<feature type="non-terminal residue" evidence="2">
    <location>
        <position position="1"/>
    </location>
</feature>
<dbReference type="Gene3D" id="3.40.50.1000">
    <property type="entry name" value="HAD superfamily/HAD-like"/>
    <property type="match status" value="1"/>
</dbReference>
<dbReference type="InterPro" id="IPR004274">
    <property type="entry name" value="FCP1_dom"/>
</dbReference>
<name>A0ABD2Q2Q6_9PLAT</name>
<evidence type="ECO:0000313" key="3">
    <source>
        <dbReference type="Proteomes" id="UP001626550"/>
    </source>
</evidence>
<dbReference type="AlphaFoldDB" id="A0ABD2Q2Q6"/>